<proteinExistence type="predicted"/>
<evidence type="ECO:0000313" key="1">
    <source>
        <dbReference type="EMBL" id="BBE08840.1"/>
    </source>
</evidence>
<keyword evidence="2" id="KW-1185">Reference proteome</keyword>
<gene>
    <name evidence="1" type="ORF">MCB1EB_0679</name>
</gene>
<protein>
    <submittedName>
        <fullName evidence="1">Transcriptional regulator, XRE family</fullName>
    </submittedName>
</protein>
<dbReference type="Proteomes" id="UP000282597">
    <property type="component" value="Chromosome"/>
</dbReference>
<organism evidence="1 2">
    <name type="scientific">Mycoavidus cysteinexigens</name>
    <dbReference type="NCBI Taxonomy" id="1553431"/>
    <lineage>
        <taxon>Bacteria</taxon>
        <taxon>Pseudomonadati</taxon>
        <taxon>Pseudomonadota</taxon>
        <taxon>Betaproteobacteria</taxon>
        <taxon>Burkholderiales</taxon>
        <taxon>Burkholderiaceae</taxon>
        <taxon>Mycoavidus</taxon>
    </lineage>
</organism>
<dbReference type="AlphaFoldDB" id="A0A2Z6ETV3"/>
<dbReference type="RefSeq" id="WP_052393766.1">
    <property type="nucleotide sequence ID" value="NZ_AP018150.1"/>
</dbReference>
<dbReference type="KEGG" id="mcys:MCB1EB_0679"/>
<dbReference type="EMBL" id="AP018150">
    <property type="protein sequence ID" value="BBE08840.1"/>
    <property type="molecule type" value="Genomic_DNA"/>
</dbReference>
<reference evidence="1 2" key="1">
    <citation type="journal article" date="2018" name="Microbes Environ.">
        <title>Comparative Genomic Insights into Endofungal Lifestyles of Two Bacterial Endosymbionts, Mycoavidus cysteinexigens and Burkholderia rhizoxinica.</title>
        <authorList>
            <person name="Sharmin D."/>
            <person name="Guo Y."/>
            <person name="Nishizawa T."/>
            <person name="Ohshima S."/>
            <person name="Sato Y."/>
            <person name="Takashima Y."/>
            <person name="Narisawa K."/>
            <person name="Ohta H."/>
        </authorList>
    </citation>
    <scope>NUCLEOTIDE SEQUENCE [LARGE SCALE GENOMIC DNA]</scope>
    <source>
        <strain evidence="1 2">B1-EB</strain>
    </source>
</reference>
<name>A0A2Z6ETV3_9BURK</name>
<sequence length="79" mass="8804">MAAKTSSVSYQHNLSEEMLERTLATGSPPRLLTRQAPVKYVVMAVEETAQHAQRAPSEIWANVARLATSLAPNREELWI</sequence>
<evidence type="ECO:0000313" key="2">
    <source>
        <dbReference type="Proteomes" id="UP000282597"/>
    </source>
</evidence>
<accession>A0A2Z6ETV3</accession>